<evidence type="ECO:0000256" key="12">
    <source>
        <dbReference type="ARBA" id="ARBA00022984"/>
    </source>
</evidence>
<dbReference type="Gene3D" id="3.40.710.10">
    <property type="entry name" value="DD-peptidase/beta-lactamase superfamily"/>
    <property type="match status" value="2"/>
</dbReference>
<evidence type="ECO:0000256" key="4">
    <source>
        <dbReference type="ARBA" id="ARBA00007739"/>
    </source>
</evidence>
<keyword evidence="8" id="KW-0328">Glycosyltransferase</keyword>
<dbReference type="PANTHER" id="PTHR32282">
    <property type="entry name" value="BINDING PROTEIN TRANSPEPTIDASE, PUTATIVE-RELATED"/>
    <property type="match status" value="1"/>
</dbReference>
<organism evidence="22 23">
    <name type="scientific">Pedobacter segetis</name>
    <dbReference type="NCBI Taxonomy" id="2793069"/>
    <lineage>
        <taxon>Bacteria</taxon>
        <taxon>Pseudomonadati</taxon>
        <taxon>Bacteroidota</taxon>
        <taxon>Sphingobacteriia</taxon>
        <taxon>Sphingobacteriales</taxon>
        <taxon>Sphingobacteriaceae</taxon>
        <taxon>Pedobacter</taxon>
    </lineage>
</organism>
<evidence type="ECO:0000313" key="23">
    <source>
        <dbReference type="Proteomes" id="UP000660024"/>
    </source>
</evidence>
<feature type="domain" description="Glycosyl transferase family 51" evidence="21">
    <location>
        <begin position="71"/>
        <end position="245"/>
    </location>
</feature>
<dbReference type="InterPro" id="IPR012338">
    <property type="entry name" value="Beta-lactam/transpept-like"/>
</dbReference>
<dbReference type="InterPro" id="IPR023346">
    <property type="entry name" value="Lysozyme-like_dom_sf"/>
</dbReference>
<comment type="caution">
    <text evidence="22">The sequence shown here is derived from an EMBL/GenBank/DDBJ whole genome shotgun (WGS) entry which is preliminary data.</text>
</comment>
<feature type="region of interest" description="Disordered" evidence="18">
    <location>
        <begin position="726"/>
        <end position="751"/>
    </location>
</feature>
<feature type="transmembrane region" description="Helical" evidence="19">
    <location>
        <begin position="20"/>
        <end position="42"/>
    </location>
</feature>
<dbReference type="SUPFAM" id="SSF53955">
    <property type="entry name" value="Lysozyme-like"/>
    <property type="match status" value="1"/>
</dbReference>
<feature type="domain" description="Penicillin-binding protein transpeptidase" evidence="20">
    <location>
        <begin position="422"/>
        <end position="658"/>
    </location>
</feature>
<evidence type="ECO:0000256" key="10">
    <source>
        <dbReference type="ARBA" id="ARBA00022801"/>
    </source>
</evidence>
<comment type="catalytic activity">
    <reaction evidence="16">
        <text>Preferential cleavage: (Ac)2-L-Lys-D-Ala-|-D-Ala. Also transpeptidation of peptidyl-alanyl moieties that are N-acyl substituents of D-alanine.</text>
        <dbReference type="EC" id="3.4.16.4"/>
    </reaction>
</comment>
<evidence type="ECO:0000256" key="17">
    <source>
        <dbReference type="ARBA" id="ARBA00049902"/>
    </source>
</evidence>
<sequence>MQKKETLTNSDIQRYTGIFWKTILGFFLFFTLIILATSFGLFGELPSFRDLENPKSNQASIIYTADKNELGNYFVQNRSNVRYQEISPNVINALISTEDVRFKEHSGIDFKRTFTIFFYNLIGKKQGGSTITQQLALNLFSGEPRAKSAFKRIPQKLRELIVAIKLERNYTKEEIITMYLNTVDFGNNSYGIKAAAHTYFNVSPANLSASQAATLVGILKGVTLYSPTRNPERSLGRRNLILSKMADQNYITQENYQTSKALPLDLHFRPTNHNEGLATYFRTILKQDIQKTFNDLSITKADGTPYDLDRDGLKIYTTIDSKMQKYAEEAQRDYMKDLQKQFNAHWKGRNPFKGNEALLIQGMKRSDRYAALKEAGKSDEEIKESFNTPVSMSLFTWKGDIDTTMTPMDSIKYYKMILRNSMMAMDPKTGDVKAWVGGIDYEHFKYDQVKMGTRQVGSTAKPFTYAVGIQHGYSPCYEVNNVPFTVTGYGEPWTPNGYGSIPGILTLRKALANSQNYITAWLMQQVGPTEVANLIKRMGITSPVPPYPSIALGSFEASVYDMTGAYSAFVNHGVWTEPTYLTRIEDKNGNELYSRKPKVVQALNDQHAYVMTYMLKGVVEEGTGVRLRYKYGLTNPIGGKTGTTQNNSDGWFMGITPQLVAGVWTGCEDRAIHFRTTNLGEGANTALPIFALFMKKVYADPSLGIKKGDFEPPKGGLNITLDCNQYQAPNQNQGNGNPKSTGSDLDERLGF</sequence>
<evidence type="ECO:0000313" key="22">
    <source>
        <dbReference type="EMBL" id="MBK0382746.1"/>
    </source>
</evidence>
<evidence type="ECO:0000256" key="9">
    <source>
        <dbReference type="ARBA" id="ARBA00022679"/>
    </source>
</evidence>
<evidence type="ECO:0000259" key="20">
    <source>
        <dbReference type="Pfam" id="PF00905"/>
    </source>
</evidence>
<keyword evidence="14" id="KW-0511">Multifunctional enzyme</keyword>
<dbReference type="Gene3D" id="1.10.3810.10">
    <property type="entry name" value="Biosynthetic peptidoglycan transglycosylase-like"/>
    <property type="match status" value="1"/>
</dbReference>
<keyword evidence="12" id="KW-0573">Peptidoglycan synthesis</keyword>
<comment type="similarity">
    <text evidence="4">In the N-terminal section; belongs to the glycosyltransferase 51 family.</text>
</comment>
<keyword evidence="15" id="KW-0961">Cell wall biogenesis/degradation</keyword>
<dbReference type="InterPro" id="IPR001460">
    <property type="entry name" value="PCN-bd_Tpept"/>
</dbReference>
<dbReference type="InterPro" id="IPR036950">
    <property type="entry name" value="PBP_transglycosylase"/>
</dbReference>
<dbReference type="InterPro" id="IPR001264">
    <property type="entry name" value="Glyco_trans_51"/>
</dbReference>
<keyword evidence="19" id="KW-1133">Transmembrane helix</keyword>
<evidence type="ECO:0000256" key="11">
    <source>
        <dbReference type="ARBA" id="ARBA00022960"/>
    </source>
</evidence>
<evidence type="ECO:0000256" key="1">
    <source>
        <dbReference type="ARBA" id="ARBA00004236"/>
    </source>
</evidence>
<keyword evidence="19" id="KW-0812">Transmembrane</keyword>
<keyword evidence="5" id="KW-1003">Cell membrane</keyword>
<comment type="catalytic activity">
    <reaction evidence="17">
        <text>[GlcNAc-(1-&gt;4)-Mur2Ac(oyl-L-Ala-gamma-D-Glu-L-Lys-D-Ala-D-Ala)](n)-di-trans,octa-cis-undecaprenyl diphosphate + beta-D-GlcNAc-(1-&gt;4)-Mur2Ac(oyl-L-Ala-gamma-D-Glu-L-Lys-D-Ala-D-Ala)-di-trans,octa-cis-undecaprenyl diphosphate = [GlcNAc-(1-&gt;4)-Mur2Ac(oyl-L-Ala-gamma-D-Glu-L-Lys-D-Ala-D-Ala)](n+1)-di-trans,octa-cis-undecaprenyl diphosphate + di-trans,octa-cis-undecaprenyl diphosphate + H(+)</text>
        <dbReference type="Rhea" id="RHEA:23708"/>
        <dbReference type="Rhea" id="RHEA-COMP:9602"/>
        <dbReference type="Rhea" id="RHEA-COMP:9603"/>
        <dbReference type="ChEBI" id="CHEBI:15378"/>
        <dbReference type="ChEBI" id="CHEBI:58405"/>
        <dbReference type="ChEBI" id="CHEBI:60033"/>
        <dbReference type="ChEBI" id="CHEBI:78435"/>
        <dbReference type="EC" id="2.4.99.28"/>
    </reaction>
</comment>
<comment type="similarity">
    <text evidence="3">In the C-terminal section; belongs to the transpeptidase family.</text>
</comment>
<keyword evidence="9" id="KW-0808">Transferase</keyword>
<reference evidence="22 23" key="1">
    <citation type="submission" date="2020-12" db="EMBL/GenBank/DDBJ databases">
        <title>Bacterial novel species Pedobacter sp. SD-b isolated from soil.</title>
        <authorList>
            <person name="Jung H.-Y."/>
        </authorList>
    </citation>
    <scope>NUCLEOTIDE SEQUENCE [LARGE SCALE GENOMIC DNA]</scope>
    <source>
        <strain evidence="22 23">SD-b</strain>
    </source>
</reference>
<comment type="subcellular location">
    <subcellularLocation>
        <location evidence="1">Cell membrane</location>
    </subcellularLocation>
</comment>
<dbReference type="Pfam" id="PF00905">
    <property type="entry name" value="Transpeptidase"/>
    <property type="match status" value="1"/>
</dbReference>
<proteinExistence type="inferred from homology"/>
<evidence type="ECO:0000256" key="2">
    <source>
        <dbReference type="ARBA" id="ARBA00004752"/>
    </source>
</evidence>
<name>A0ABS1BJ14_9SPHI</name>
<keyword evidence="7" id="KW-0645">Protease</keyword>
<dbReference type="InterPro" id="IPR050396">
    <property type="entry name" value="Glycosyltr_51/Transpeptidase"/>
</dbReference>
<keyword evidence="10" id="KW-0378">Hydrolase</keyword>
<keyword evidence="6" id="KW-0121">Carboxypeptidase</keyword>
<evidence type="ECO:0000256" key="14">
    <source>
        <dbReference type="ARBA" id="ARBA00023268"/>
    </source>
</evidence>
<keyword evidence="23" id="KW-1185">Reference proteome</keyword>
<evidence type="ECO:0000256" key="18">
    <source>
        <dbReference type="SAM" id="MobiDB-lite"/>
    </source>
</evidence>
<evidence type="ECO:0000256" key="5">
    <source>
        <dbReference type="ARBA" id="ARBA00022475"/>
    </source>
</evidence>
<evidence type="ECO:0000256" key="3">
    <source>
        <dbReference type="ARBA" id="ARBA00007090"/>
    </source>
</evidence>
<keyword evidence="13 19" id="KW-0472">Membrane</keyword>
<evidence type="ECO:0000256" key="7">
    <source>
        <dbReference type="ARBA" id="ARBA00022670"/>
    </source>
</evidence>
<dbReference type="SUPFAM" id="SSF56601">
    <property type="entry name" value="beta-lactamase/transpeptidase-like"/>
    <property type="match status" value="1"/>
</dbReference>
<evidence type="ECO:0000256" key="8">
    <source>
        <dbReference type="ARBA" id="ARBA00022676"/>
    </source>
</evidence>
<evidence type="ECO:0000259" key="21">
    <source>
        <dbReference type="Pfam" id="PF00912"/>
    </source>
</evidence>
<keyword evidence="11" id="KW-0133">Cell shape</keyword>
<accession>A0ABS1BJ14</accession>
<dbReference type="RefSeq" id="WP_200585523.1">
    <property type="nucleotide sequence ID" value="NZ_JAEHFY010000008.1"/>
</dbReference>
<feature type="compositionally biased region" description="Low complexity" evidence="18">
    <location>
        <begin position="726"/>
        <end position="738"/>
    </location>
</feature>
<comment type="pathway">
    <text evidence="2">Cell wall biogenesis; peptidoglycan biosynthesis.</text>
</comment>
<dbReference type="PANTHER" id="PTHR32282:SF11">
    <property type="entry name" value="PENICILLIN-BINDING PROTEIN 1B"/>
    <property type="match status" value="1"/>
</dbReference>
<evidence type="ECO:0000256" key="13">
    <source>
        <dbReference type="ARBA" id="ARBA00023136"/>
    </source>
</evidence>
<dbReference type="Pfam" id="PF00912">
    <property type="entry name" value="Transgly"/>
    <property type="match status" value="1"/>
</dbReference>
<evidence type="ECO:0000256" key="19">
    <source>
        <dbReference type="SAM" id="Phobius"/>
    </source>
</evidence>
<dbReference type="Proteomes" id="UP000660024">
    <property type="component" value="Unassembled WGS sequence"/>
</dbReference>
<dbReference type="EMBL" id="JAEHFY010000008">
    <property type="protein sequence ID" value="MBK0382746.1"/>
    <property type="molecule type" value="Genomic_DNA"/>
</dbReference>
<gene>
    <name evidence="22" type="ORF">I5M32_07220</name>
</gene>
<evidence type="ECO:0000256" key="16">
    <source>
        <dbReference type="ARBA" id="ARBA00034000"/>
    </source>
</evidence>
<protein>
    <submittedName>
        <fullName evidence="22">Transglycosylase domain-containing protein</fullName>
    </submittedName>
</protein>
<evidence type="ECO:0000256" key="15">
    <source>
        <dbReference type="ARBA" id="ARBA00023316"/>
    </source>
</evidence>
<evidence type="ECO:0000256" key="6">
    <source>
        <dbReference type="ARBA" id="ARBA00022645"/>
    </source>
</evidence>